<evidence type="ECO:0000256" key="1">
    <source>
        <dbReference type="ARBA" id="ARBA00022574"/>
    </source>
</evidence>
<dbReference type="Proteomes" id="UP001149090">
    <property type="component" value="Unassembled WGS sequence"/>
</dbReference>
<dbReference type="OMA" id="WGRPCIS"/>
<dbReference type="InterPro" id="IPR045160">
    <property type="entry name" value="ATG16"/>
</dbReference>
<evidence type="ECO:0000259" key="5">
    <source>
        <dbReference type="Pfam" id="PF24817"/>
    </source>
</evidence>
<feature type="repeat" description="WD" evidence="3">
    <location>
        <begin position="394"/>
        <end position="425"/>
    </location>
</feature>
<dbReference type="OrthoDB" id="538223at2759"/>
<dbReference type="InterPro" id="IPR036322">
    <property type="entry name" value="WD40_repeat_dom_sf"/>
</dbReference>
<feature type="repeat" description="WD" evidence="3">
    <location>
        <begin position="516"/>
        <end position="548"/>
    </location>
</feature>
<feature type="domain" description="WDHD1 first WD40" evidence="5">
    <location>
        <begin position="268"/>
        <end position="542"/>
    </location>
</feature>
<dbReference type="PROSITE" id="PS50294">
    <property type="entry name" value="WD_REPEATS_REGION"/>
    <property type="match status" value="3"/>
</dbReference>
<evidence type="ECO:0000256" key="4">
    <source>
        <dbReference type="SAM" id="Coils"/>
    </source>
</evidence>
<feature type="repeat" description="WD" evidence="3">
    <location>
        <begin position="343"/>
        <end position="384"/>
    </location>
</feature>
<gene>
    <name evidence="6" type="ORF">M0811_08597</name>
</gene>
<keyword evidence="7" id="KW-1185">Reference proteome</keyword>
<keyword evidence="1 3" id="KW-0853">WD repeat</keyword>
<dbReference type="InterPro" id="IPR057646">
    <property type="entry name" value="WD40_WDHD1_1st"/>
</dbReference>
<dbReference type="PROSITE" id="PS50082">
    <property type="entry name" value="WD_REPEATS_2"/>
    <property type="match status" value="5"/>
</dbReference>
<feature type="repeat" description="WD" evidence="3">
    <location>
        <begin position="427"/>
        <end position="468"/>
    </location>
</feature>
<proteinExistence type="predicted"/>
<feature type="repeat" description="WD" evidence="3">
    <location>
        <begin position="260"/>
        <end position="301"/>
    </location>
</feature>
<comment type="caution">
    <text evidence="6">The sequence shown here is derived from an EMBL/GenBank/DDBJ whole genome shotgun (WGS) entry which is preliminary data.</text>
</comment>
<accession>A0A9Q0LJ78</accession>
<dbReference type="InterPro" id="IPR001680">
    <property type="entry name" value="WD40_rpt"/>
</dbReference>
<dbReference type="SMART" id="SM00320">
    <property type="entry name" value="WD40"/>
    <property type="match status" value="7"/>
</dbReference>
<reference evidence="6" key="1">
    <citation type="submission" date="2022-10" db="EMBL/GenBank/DDBJ databases">
        <title>Novel sulphate-reducing endosymbionts in the free-living metamonad Anaeramoeba.</title>
        <authorList>
            <person name="Jerlstrom-Hultqvist J."/>
            <person name="Cepicka I."/>
            <person name="Gallot-Lavallee L."/>
            <person name="Salas-Leiva D."/>
            <person name="Curtis B.A."/>
            <person name="Zahonova K."/>
            <person name="Pipaliya S."/>
            <person name="Dacks J."/>
            <person name="Roger A.J."/>
        </authorList>
    </citation>
    <scope>NUCLEOTIDE SEQUENCE</scope>
    <source>
        <strain evidence="6">BMAN</strain>
    </source>
</reference>
<dbReference type="PANTHER" id="PTHR19878">
    <property type="entry name" value="AUTOPHAGY PROTEIN 16-LIKE"/>
    <property type="match status" value="1"/>
</dbReference>
<dbReference type="InterPro" id="IPR019775">
    <property type="entry name" value="WD40_repeat_CS"/>
</dbReference>
<evidence type="ECO:0000256" key="2">
    <source>
        <dbReference type="ARBA" id="ARBA00022737"/>
    </source>
</evidence>
<dbReference type="AlphaFoldDB" id="A0A9Q0LJ78"/>
<keyword evidence="4" id="KW-0175">Coiled coil</keyword>
<sequence>MNSNSFQIEILQKLSQRNQSEKTKFIPIYQIIQQTQEKNEENKQKQKNLQQFILTIISENNSFKTHVESLQKRTTNTENLSKEISQLKNEQEKLIQSLKTKTEEAKGSENKLTVLKTKLENLTNDSNEIKAIWNKSKKEKQEKEEKFIKFKTEFDNLDKTFLSLKSELQKMQNLIEKNQTELSELIETNKHISEAISSSSLNKLLQEMSVNEEKMKQADKRNSFISEAQKNVNGKVTVERLKSVFPVIFKLPEKPLKTIQKPHENDILCLKYSDDGLFFATGGSDSIVKIWDSKVGTLTQELTGALSGVNCLDVTLNEHVLGGGNEGKIDVWNLNTGKLSTSLTGHVGKINSARFSTDSKKIVSGGGDRSIRIYDLKTGYCEFSLSSESKCFCVTFSRDNYYIFSSHFDGAIRIWDFRSPKLTHMIPNVHSKAITSVVVAKDGDTLLTNSCDNSIKLTDLRMFDVVKTITHPEYKTGILSSPAIFSPDESYIAAGSFYGSIFIWNRSSYKVEKKFDNEHKSPITSVDWSPDGQHLVSVERKNRIIIWN</sequence>
<dbReference type="Gene3D" id="2.130.10.10">
    <property type="entry name" value="YVTN repeat-like/Quinoprotein amine dehydrogenase"/>
    <property type="match status" value="3"/>
</dbReference>
<dbReference type="InterPro" id="IPR015943">
    <property type="entry name" value="WD40/YVTN_repeat-like_dom_sf"/>
</dbReference>
<dbReference type="GO" id="GO:0000045">
    <property type="term" value="P:autophagosome assembly"/>
    <property type="evidence" value="ECO:0007669"/>
    <property type="project" value="InterPro"/>
</dbReference>
<evidence type="ECO:0000313" key="7">
    <source>
        <dbReference type="Proteomes" id="UP001149090"/>
    </source>
</evidence>
<feature type="coiled-coil region" evidence="4">
    <location>
        <begin position="32"/>
        <end position="125"/>
    </location>
</feature>
<name>A0A9Q0LJ78_ANAIG</name>
<organism evidence="6 7">
    <name type="scientific">Anaeramoeba ignava</name>
    <name type="common">Anaerobic marine amoeba</name>
    <dbReference type="NCBI Taxonomy" id="1746090"/>
    <lineage>
        <taxon>Eukaryota</taxon>
        <taxon>Metamonada</taxon>
        <taxon>Anaeramoebidae</taxon>
        <taxon>Anaeramoeba</taxon>
    </lineage>
</organism>
<dbReference type="SUPFAM" id="SSF50978">
    <property type="entry name" value="WD40 repeat-like"/>
    <property type="match status" value="1"/>
</dbReference>
<evidence type="ECO:0000313" key="6">
    <source>
        <dbReference type="EMBL" id="KAJ5073480.1"/>
    </source>
</evidence>
<protein>
    <submittedName>
        <fullName evidence="6">Autophagy-related 16 isoform f</fullName>
    </submittedName>
</protein>
<evidence type="ECO:0000256" key="3">
    <source>
        <dbReference type="PROSITE-ProRule" id="PRU00221"/>
    </source>
</evidence>
<dbReference type="Pfam" id="PF24817">
    <property type="entry name" value="WD40_WDHD1_1st"/>
    <property type="match status" value="1"/>
</dbReference>
<dbReference type="PANTHER" id="PTHR19878:SF8">
    <property type="entry name" value="AUTOPHAGY-RELATED 16, ISOFORM F"/>
    <property type="match status" value="1"/>
</dbReference>
<feature type="coiled-coil region" evidence="4">
    <location>
        <begin position="161"/>
        <end position="221"/>
    </location>
</feature>
<keyword evidence="2" id="KW-0677">Repeat</keyword>
<dbReference type="PROSITE" id="PS00678">
    <property type="entry name" value="WD_REPEATS_1"/>
    <property type="match status" value="1"/>
</dbReference>
<dbReference type="CDD" id="cd00200">
    <property type="entry name" value="WD40"/>
    <property type="match status" value="1"/>
</dbReference>
<dbReference type="EMBL" id="JAPDFW010000074">
    <property type="protein sequence ID" value="KAJ5073480.1"/>
    <property type="molecule type" value="Genomic_DNA"/>
</dbReference>